<dbReference type="EMBL" id="NXGD01000002">
    <property type="protein sequence ID" value="PRN01350.1"/>
    <property type="molecule type" value="Genomic_DNA"/>
</dbReference>
<evidence type="ECO:0000313" key="2">
    <source>
        <dbReference type="Proteomes" id="UP000238811"/>
    </source>
</evidence>
<proteinExistence type="predicted"/>
<dbReference type="Proteomes" id="UP000238811">
    <property type="component" value="Unassembled WGS sequence"/>
</dbReference>
<name>A0A2S9TR90_9BACT</name>
<dbReference type="AlphaFoldDB" id="A0A2S9TR90"/>
<dbReference type="Pfam" id="PF19902">
    <property type="entry name" value="DUF6375"/>
    <property type="match status" value="1"/>
</dbReference>
<sequence length="121" mass="13802">MKIWHEHSADHSAKLKIIGTFKTIDDANLAKSRIDDIVNLMQQQLTYTNSGDTFPAEILDYITQNNFIISKSAMESAELYHDIEQTGKTIEVNTDETDIQLFIESFINCGGKIEVFSKHDY</sequence>
<organism evidence="1 2">
    <name type="scientific">Aliarcobacter cryaerophilus</name>
    <dbReference type="NCBI Taxonomy" id="28198"/>
    <lineage>
        <taxon>Bacteria</taxon>
        <taxon>Pseudomonadati</taxon>
        <taxon>Campylobacterota</taxon>
        <taxon>Epsilonproteobacteria</taxon>
        <taxon>Campylobacterales</taxon>
        <taxon>Arcobacteraceae</taxon>
        <taxon>Aliarcobacter</taxon>
    </lineage>
</organism>
<evidence type="ECO:0000313" key="1">
    <source>
        <dbReference type="EMBL" id="PRN01350.1"/>
    </source>
</evidence>
<dbReference type="InterPro" id="IPR045955">
    <property type="entry name" value="DUF6375"/>
</dbReference>
<accession>A0A2S9TR90</accession>
<protein>
    <submittedName>
        <fullName evidence="1">Uncharacterized protein</fullName>
    </submittedName>
</protein>
<comment type="caution">
    <text evidence="1">The sequence shown here is derived from an EMBL/GenBank/DDBJ whole genome shotgun (WGS) entry which is preliminary data.</text>
</comment>
<reference evidence="1 2" key="1">
    <citation type="submission" date="2017-09" db="EMBL/GenBank/DDBJ databases">
        <title>Reassesment of A. cryaerophilus.</title>
        <authorList>
            <person name="Perez-Cataluna A."/>
            <person name="Collado L."/>
            <person name="Salgado O."/>
            <person name="Lefinanco V."/>
            <person name="Figueras M.J."/>
        </authorList>
    </citation>
    <scope>NUCLEOTIDE SEQUENCE [LARGE SCALE GENOMIC DNA]</scope>
    <source>
        <strain evidence="1 2">LMG 10229</strain>
    </source>
</reference>
<gene>
    <name evidence="1" type="ORF">CJ668_02465</name>
</gene>